<keyword evidence="2" id="KW-1185">Reference proteome</keyword>
<reference evidence="1" key="1">
    <citation type="journal article" date="2018" name="Environ. Microbiol.">
        <title>Sporulation capability and amylosome conservation among diverse human colonic and rumen isolates of the keystone starch-degrader Ruminococcus bromii.</title>
        <authorList>
            <person name="Mukhopadhya I."/>
            <person name="Morais S."/>
            <person name="Laverde-Gomez J."/>
            <person name="Sheridan P.O."/>
            <person name="Walker A.W."/>
            <person name="Kelly W."/>
            <person name="Klieve A.V."/>
            <person name="Ouwerkerk D."/>
            <person name="Duncan S.H."/>
            <person name="Louis P."/>
            <person name="Koropatkin N."/>
            <person name="Cockburn D."/>
            <person name="Kibler R."/>
            <person name="Cooper P.J."/>
            <person name="Sandoval C."/>
            <person name="Crost E."/>
            <person name="Juge N."/>
            <person name="Bayer E.A."/>
            <person name="Flint H.J."/>
        </authorList>
    </citation>
    <scope>NUCLEOTIDE SEQUENCE [LARGE SCALE GENOMIC DNA]</scope>
    <source>
        <strain evidence="1">ATCC 27255</strain>
    </source>
</reference>
<proteinExistence type="predicted"/>
<dbReference type="Proteomes" id="UP000233425">
    <property type="component" value="Unassembled WGS sequence"/>
</dbReference>
<comment type="caution">
    <text evidence="1">The sequence shown here is derived from an EMBL/GenBank/DDBJ whole genome shotgun (WGS) entry which is preliminary data.</text>
</comment>
<sequence>MTNDIEMLNCVLQNAEMGCQGITSVRKSLKDSKVDGVLCEHLIKYGKLYHCANKMLQNRGAEPHRVSNMTKTMTRYAAQRDLKRDSSSSHIAEMMIKGNTMGVNKMSRKIREYNGNDPHVSLLAKRMLETEEENIKEMSAFL</sequence>
<accession>A0A2N0UXX2</accession>
<dbReference type="AlphaFoldDB" id="A0A2N0UXX2"/>
<evidence type="ECO:0000313" key="2">
    <source>
        <dbReference type="Proteomes" id="UP000233425"/>
    </source>
</evidence>
<evidence type="ECO:0000313" key="1">
    <source>
        <dbReference type="EMBL" id="PKD31841.1"/>
    </source>
</evidence>
<gene>
    <name evidence="1" type="ORF">RBATCC27255_00756</name>
</gene>
<organism evidence="1 2">
    <name type="scientific">Ruminococcus bromii</name>
    <dbReference type="NCBI Taxonomy" id="40518"/>
    <lineage>
        <taxon>Bacteria</taxon>
        <taxon>Bacillati</taxon>
        <taxon>Bacillota</taxon>
        <taxon>Clostridia</taxon>
        <taxon>Eubacteriales</taxon>
        <taxon>Oscillospiraceae</taxon>
        <taxon>Ruminococcus</taxon>
    </lineage>
</organism>
<protein>
    <submittedName>
        <fullName evidence="1">Uncharacterized protein</fullName>
    </submittedName>
</protein>
<name>A0A2N0UXX2_9FIRM</name>
<dbReference type="GeneID" id="93768729"/>
<dbReference type="RefSeq" id="WP_101028819.1">
    <property type="nucleotide sequence ID" value="NZ_CABMMZ010000038.1"/>
</dbReference>
<dbReference type="EMBL" id="NNSR01000038">
    <property type="protein sequence ID" value="PKD31841.1"/>
    <property type="molecule type" value="Genomic_DNA"/>
</dbReference>